<organism evidence="1">
    <name type="scientific">Arundo donax</name>
    <name type="common">Giant reed</name>
    <name type="synonym">Donax arundinaceus</name>
    <dbReference type="NCBI Taxonomy" id="35708"/>
    <lineage>
        <taxon>Eukaryota</taxon>
        <taxon>Viridiplantae</taxon>
        <taxon>Streptophyta</taxon>
        <taxon>Embryophyta</taxon>
        <taxon>Tracheophyta</taxon>
        <taxon>Spermatophyta</taxon>
        <taxon>Magnoliopsida</taxon>
        <taxon>Liliopsida</taxon>
        <taxon>Poales</taxon>
        <taxon>Poaceae</taxon>
        <taxon>PACMAD clade</taxon>
        <taxon>Arundinoideae</taxon>
        <taxon>Arundineae</taxon>
        <taxon>Arundo</taxon>
    </lineage>
</organism>
<reference evidence="1" key="2">
    <citation type="journal article" date="2015" name="Data Brief">
        <title>Shoot transcriptome of the giant reed, Arundo donax.</title>
        <authorList>
            <person name="Barrero R.A."/>
            <person name="Guerrero F.D."/>
            <person name="Moolhuijzen P."/>
            <person name="Goolsby J.A."/>
            <person name="Tidwell J."/>
            <person name="Bellgard S.E."/>
            <person name="Bellgard M.I."/>
        </authorList>
    </citation>
    <scope>NUCLEOTIDE SEQUENCE</scope>
    <source>
        <tissue evidence="1">Shoot tissue taken approximately 20 cm above the soil surface</tissue>
    </source>
</reference>
<dbReference type="AlphaFoldDB" id="A0A0A8YEV7"/>
<sequence>MYTFHVSSMLSLHFLVLSLDALPLFDYYLILCCI</sequence>
<reference evidence="1" key="1">
    <citation type="submission" date="2014-09" db="EMBL/GenBank/DDBJ databases">
        <authorList>
            <person name="Magalhaes I.L.F."/>
            <person name="Oliveira U."/>
            <person name="Santos F.R."/>
            <person name="Vidigal T.H.D.A."/>
            <person name="Brescovit A.D."/>
            <person name="Santos A.J."/>
        </authorList>
    </citation>
    <scope>NUCLEOTIDE SEQUENCE</scope>
    <source>
        <tissue evidence="1">Shoot tissue taken approximately 20 cm above the soil surface</tissue>
    </source>
</reference>
<accession>A0A0A8YEV7</accession>
<protein>
    <submittedName>
        <fullName evidence="1">Uncharacterized protein</fullName>
    </submittedName>
</protein>
<evidence type="ECO:0000313" key="1">
    <source>
        <dbReference type="EMBL" id="JAD21692.1"/>
    </source>
</evidence>
<name>A0A0A8YEV7_ARUDO</name>
<proteinExistence type="predicted"/>
<dbReference type="EMBL" id="GBRH01276203">
    <property type="protein sequence ID" value="JAD21692.1"/>
    <property type="molecule type" value="Transcribed_RNA"/>
</dbReference>